<proteinExistence type="inferred from homology"/>
<dbReference type="Pfam" id="PF03134">
    <property type="entry name" value="TB2_DP1_HVA22"/>
    <property type="match status" value="2"/>
</dbReference>
<keyword evidence="5 6" id="KW-0472">Membrane</keyword>
<organism evidence="7 8">
    <name type="scientific">Skeletonema marinoi</name>
    <dbReference type="NCBI Taxonomy" id="267567"/>
    <lineage>
        <taxon>Eukaryota</taxon>
        <taxon>Sar</taxon>
        <taxon>Stramenopiles</taxon>
        <taxon>Ochrophyta</taxon>
        <taxon>Bacillariophyta</taxon>
        <taxon>Coscinodiscophyceae</taxon>
        <taxon>Thalassiosirophycidae</taxon>
        <taxon>Thalassiosirales</taxon>
        <taxon>Skeletonemataceae</taxon>
        <taxon>Skeletonema</taxon>
        <taxon>Skeletonema marinoi-dohrnii complex</taxon>
    </lineage>
</organism>
<dbReference type="PANTHER" id="PTHR12300:SF161">
    <property type="entry name" value="RECEPTOR EXPRESSION-ENHANCING PROTEIN"/>
    <property type="match status" value="1"/>
</dbReference>
<dbReference type="InterPro" id="IPR004345">
    <property type="entry name" value="TB2_DP1_HVA22"/>
</dbReference>
<comment type="caution">
    <text evidence="7">The sequence shown here is derived from an EMBL/GenBank/DDBJ whole genome shotgun (WGS) entry which is preliminary data.</text>
</comment>
<dbReference type="PANTHER" id="PTHR12300">
    <property type="entry name" value="HVA22-LIKE PROTEINS"/>
    <property type="match status" value="1"/>
</dbReference>
<dbReference type="EMBL" id="JATAAI010000007">
    <property type="protein sequence ID" value="KAK1744615.1"/>
    <property type="molecule type" value="Genomic_DNA"/>
</dbReference>
<feature type="transmembrane region" description="Helical" evidence="6">
    <location>
        <begin position="212"/>
        <end position="230"/>
    </location>
</feature>
<evidence type="ECO:0000256" key="5">
    <source>
        <dbReference type="ARBA" id="ARBA00023136"/>
    </source>
</evidence>
<dbReference type="InterPro" id="IPR035917">
    <property type="entry name" value="YjbQ-like_sf"/>
</dbReference>
<feature type="transmembrane region" description="Helical" evidence="6">
    <location>
        <begin position="135"/>
        <end position="159"/>
    </location>
</feature>
<protein>
    <submittedName>
        <fullName evidence="7">YjbQ family protein</fullName>
    </submittedName>
</protein>
<evidence type="ECO:0000313" key="8">
    <source>
        <dbReference type="Proteomes" id="UP001224775"/>
    </source>
</evidence>
<keyword evidence="3 6" id="KW-0812">Transmembrane</keyword>
<gene>
    <name evidence="7" type="ORF">QTG54_005148</name>
</gene>
<evidence type="ECO:0000256" key="3">
    <source>
        <dbReference type="ARBA" id="ARBA00022692"/>
    </source>
</evidence>
<feature type="transmembrane region" description="Helical" evidence="6">
    <location>
        <begin position="107"/>
        <end position="123"/>
    </location>
</feature>
<feature type="transmembrane region" description="Helical" evidence="6">
    <location>
        <begin position="19"/>
        <end position="39"/>
    </location>
</feature>
<dbReference type="InterPro" id="IPR001602">
    <property type="entry name" value="UPF0047_YjbQ-like"/>
</dbReference>
<comment type="subcellular location">
    <subcellularLocation>
        <location evidence="1">Membrane</location>
        <topology evidence="1">Multi-pass membrane protein</topology>
    </subcellularLocation>
</comment>
<feature type="transmembrane region" description="Helical" evidence="6">
    <location>
        <begin position="242"/>
        <end position="258"/>
    </location>
</feature>
<feature type="transmembrane region" description="Helical" evidence="6">
    <location>
        <begin position="51"/>
        <end position="74"/>
    </location>
</feature>
<dbReference type="Proteomes" id="UP001224775">
    <property type="component" value="Unassembled WGS sequence"/>
</dbReference>
<evidence type="ECO:0000256" key="4">
    <source>
        <dbReference type="ARBA" id="ARBA00022989"/>
    </source>
</evidence>
<feature type="transmembrane region" description="Helical" evidence="6">
    <location>
        <begin position="182"/>
        <end position="205"/>
    </location>
</feature>
<evidence type="ECO:0000256" key="6">
    <source>
        <dbReference type="SAM" id="Phobius"/>
    </source>
</evidence>
<dbReference type="Pfam" id="PF01894">
    <property type="entry name" value="YjbQ"/>
    <property type="match status" value="1"/>
</dbReference>
<feature type="transmembrane region" description="Helical" evidence="6">
    <location>
        <begin position="265"/>
        <end position="284"/>
    </location>
</feature>
<name>A0AAD9DG49_9STRA</name>
<keyword evidence="8" id="KW-1185">Reference proteome</keyword>
<dbReference type="Gene3D" id="2.60.120.460">
    <property type="entry name" value="YjbQ-like"/>
    <property type="match status" value="1"/>
</dbReference>
<evidence type="ECO:0000256" key="1">
    <source>
        <dbReference type="ARBA" id="ARBA00004141"/>
    </source>
</evidence>
<evidence type="ECO:0000256" key="2">
    <source>
        <dbReference type="ARBA" id="ARBA00008573"/>
    </source>
</evidence>
<comment type="similarity">
    <text evidence="2">Belongs to the DP1 family.</text>
</comment>
<reference evidence="7" key="1">
    <citation type="submission" date="2023-06" db="EMBL/GenBank/DDBJ databases">
        <title>Survivors Of The Sea: Transcriptome response of Skeletonema marinoi to long-term dormancy.</title>
        <authorList>
            <person name="Pinder M.I.M."/>
            <person name="Kourtchenko O."/>
            <person name="Robertson E.K."/>
            <person name="Larsson T."/>
            <person name="Maumus F."/>
            <person name="Osuna-Cruz C.M."/>
            <person name="Vancaester E."/>
            <person name="Stenow R."/>
            <person name="Vandepoele K."/>
            <person name="Ploug H."/>
            <person name="Bruchert V."/>
            <person name="Godhe A."/>
            <person name="Topel M."/>
        </authorList>
    </citation>
    <scope>NUCLEOTIDE SEQUENCE</scope>
    <source>
        <strain evidence="7">R05AC</strain>
    </source>
</reference>
<dbReference type="AlphaFoldDB" id="A0AAD9DG49"/>
<dbReference type="GO" id="GO:0016020">
    <property type="term" value="C:membrane"/>
    <property type="evidence" value="ECO:0007669"/>
    <property type="project" value="UniProtKB-SubCell"/>
</dbReference>
<keyword evidence="4 6" id="KW-1133">Transmembrane helix</keyword>
<sequence length="594" mass="66380">MSDDYTSTTTAAIDMSDTLISLCCSLGVLLVTSLGYKYIDPTGGKDVKIHVLYIATAIVLVALLPLTNIGQYVYTELTVALVGAMYPVYRSTKAVCTPDEDDDKVWLQYWMFGGVLFMTTTFVDDVIQQDIIDQFWLGSLLFTFYWLYFPLTCGAQVVYEKFTAPYLGPTLKPLQQQMSSSIIYLQQALSNVTHLYLVWIVFMFLPAGVKRVIAIAIGTVYPTICSITAVSTEDIENDTYWLTYWSVYGCLFLIMDVTEDFLGRIPGFYSLIIVTTIYLMLPMFRGADKVFRKILVPLAGLQELLLLRDAIAIKKQMLKDLDPERAAVLQKCIAKFFDGSSADSDPSVLKKELKQGWGHYKSLKMDLPFDDRWYTKSKSKLGYSTTRKGKDVSEPNLNWIQIPVVAELTTSAAFSGSGSGLTIRGRFSSSLNLEFMTHYEEISLDTDHAMSIFDITPQIEAIVTNSGCKEGTVTVLSKHSTLSISINEMEGRLVDDIRQYFLNLAPPHLPYLHNDLDYRVGPPDWPGGDEAWRDFRRTQPVNTHSHLIAMMLGTSESIPISDGAMTKGKYQSILAVDIDGPKTRGVCVQVTGGK</sequence>
<evidence type="ECO:0000313" key="7">
    <source>
        <dbReference type="EMBL" id="KAK1744615.1"/>
    </source>
</evidence>
<accession>A0AAD9DG49</accession>
<dbReference type="SUPFAM" id="SSF111038">
    <property type="entry name" value="YjbQ-like"/>
    <property type="match status" value="1"/>
</dbReference>